<evidence type="ECO:0000313" key="2">
    <source>
        <dbReference type="EMBL" id="OBJ38070.1"/>
    </source>
</evidence>
<sequence length="133" mass="15101">MTYDDAEWHYDSVGELDLDVSAASTHIGMFMAWLALHGLTQPDCNPTELHNRTVSPGQYLRRYCVNQIDPSMLTDTGNAFAAAGYRTYLSQYRNVPAVARHGERYGEPDTWETYDEVAPMIDELYAEWRSAVS</sequence>
<dbReference type="OrthoDB" id="4827574at2"/>
<evidence type="ECO:0000259" key="1">
    <source>
        <dbReference type="Pfam" id="PF25191"/>
    </source>
</evidence>
<organism evidence="2 3">
    <name type="scientific">Mycolicibacterium mucogenicum</name>
    <name type="common">Mycobacterium mucogenicum</name>
    <dbReference type="NCBI Taxonomy" id="56689"/>
    <lineage>
        <taxon>Bacteria</taxon>
        <taxon>Bacillati</taxon>
        <taxon>Actinomycetota</taxon>
        <taxon>Actinomycetes</taxon>
        <taxon>Mycobacteriales</taxon>
        <taxon>Mycobacteriaceae</taxon>
        <taxon>Mycolicibacterium</taxon>
    </lineage>
</organism>
<dbReference type="RefSeq" id="WP_064984564.1">
    <property type="nucleotide sequence ID" value="NZ_LZLC01000205.1"/>
</dbReference>
<evidence type="ECO:0000313" key="3">
    <source>
        <dbReference type="Proteomes" id="UP000093898"/>
    </source>
</evidence>
<feature type="domain" description="DUF7832" evidence="1">
    <location>
        <begin position="3"/>
        <end position="95"/>
    </location>
</feature>
<dbReference type="EMBL" id="LZLC01000205">
    <property type="protein sequence ID" value="OBJ38070.1"/>
    <property type="molecule type" value="Genomic_DNA"/>
</dbReference>
<reference evidence="3" key="1">
    <citation type="submission" date="2016-06" db="EMBL/GenBank/DDBJ databases">
        <authorList>
            <person name="Sutton G."/>
            <person name="Brinkac L."/>
            <person name="Sanka R."/>
            <person name="Adams M."/>
            <person name="Lau E."/>
            <person name="Garcia-Basteiro A."/>
            <person name="Lopez-Varela E."/>
            <person name="Palencia S."/>
        </authorList>
    </citation>
    <scope>NUCLEOTIDE SEQUENCE [LARGE SCALE GENOMIC DNA]</scope>
    <source>
        <strain evidence="3">1127319.6</strain>
    </source>
</reference>
<comment type="caution">
    <text evidence="2">The sequence shown here is derived from an EMBL/GenBank/DDBJ whole genome shotgun (WGS) entry which is preliminary data.</text>
</comment>
<dbReference type="STRING" id="56689.GCA_001291445_03914"/>
<gene>
    <name evidence="2" type="ORF">A5630_03170</name>
</gene>
<dbReference type="InterPro" id="IPR057154">
    <property type="entry name" value="DUF7832"/>
</dbReference>
<dbReference type="Pfam" id="PF25191">
    <property type="entry name" value="DUF7832"/>
    <property type="match status" value="1"/>
</dbReference>
<proteinExistence type="predicted"/>
<accession>A0A1A3GQD4</accession>
<name>A0A1A3GQD4_MYCMU</name>
<dbReference type="Proteomes" id="UP000093898">
    <property type="component" value="Unassembled WGS sequence"/>
</dbReference>
<protein>
    <recommendedName>
        <fullName evidence="1">DUF7832 domain-containing protein</fullName>
    </recommendedName>
</protein>
<dbReference type="AlphaFoldDB" id="A0A1A3GQD4"/>